<dbReference type="PANTHER" id="PTHR40069">
    <property type="entry name" value="YWBE PROTEIN"/>
    <property type="match status" value="1"/>
</dbReference>
<proteinExistence type="predicted"/>
<dbReference type="EMBL" id="CM001436">
    <property type="protein sequence ID" value="EHQ37094.1"/>
    <property type="molecule type" value="Genomic_DNA"/>
</dbReference>
<evidence type="ECO:0008006" key="3">
    <source>
        <dbReference type="Google" id="ProtNLM"/>
    </source>
</evidence>
<evidence type="ECO:0000313" key="1">
    <source>
        <dbReference type="EMBL" id="EHQ37094.1"/>
    </source>
</evidence>
<dbReference type="NCBIfam" id="TIGR03833">
    <property type="entry name" value="YwbE family protein"/>
    <property type="match status" value="1"/>
</dbReference>
<keyword evidence="2" id="KW-1185">Reference proteome</keyword>
<dbReference type="Proteomes" id="UP000005741">
    <property type="component" value="Chromosome"/>
</dbReference>
<evidence type="ECO:0000313" key="2">
    <source>
        <dbReference type="Proteomes" id="UP000005741"/>
    </source>
</evidence>
<protein>
    <recommendedName>
        <fullName evidence="3">YwbE family protein</fullName>
    </recommendedName>
</protein>
<dbReference type="STRING" id="937775.Metlim_3063"/>
<reference evidence="1 2" key="1">
    <citation type="submission" date="2011-10" db="EMBL/GenBank/DDBJ databases">
        <title>The Improved High-Quality Draft genome of Methanoplanus limicola DSM 2279.</title>
        <authorList>
            <consortium name="US DOE Joint Genome Institute (JGI-PGF)"/>
            <person name="Lucas S."/>
            <person name="Copeland A."/>
            <person name="Lapidus A."/>
            <person name="Glavina del Rio T."/>
            <person name="Dalin E."/>
            <person name="Tice H."/>
            <person name="Bruce D."/>
            <person name="Goodwin L."/>
            <person name="Pitluck S."/>
            <person name="Peters L."/>
            <person name="Mikhailova N."/>
            <person name="Lu M."/>
            <person name="Kyrpides N."/>
            <person name="Mavromatis K."/>
            <person name="Ivanova N."/>
            <person name="Markowitz V."/>
            <person name="Cheng J.-F."/>
            <person name="Hugenholtz P."/>
            <person name="Woyke T."/>
            <person name="Wu D."/>
            <person name="Wirth R."/>
            <person name="Brambilla E.-M."/>
            <person name="Klenk H.-P."/>
            <person name="Eisen J.A."/>
        </authorList>
    </citation>
    <scope>NUCLEOTIDE SEQUENCE [LARGE SCALE GENOMIC DNA]</scope>
    <source>
        <strain evidence="1 2">DSM 2279</strain>
    </source>
</reference>
<organism evidence="1 2">
    <name type="scientific">Methanoplanus limicola DSM 2279</name>
    <dbReference type="NCBI Taxonomy" id="937775"/>
    <lineage>
        <taxon>Archaea</taxon>
        <taxon>Methanobacteriati</taxon>
        <taxon>Methanobacteriota</taxon>
        <taxon>Stenosarchaea group</taxon>
        <taxon>Methanomicrobia</taxon>
        <taxon>Methanomicrobiales</taxon>
        <taxon>Methanomicrobiaceae</taxon>
        <taxon>Methanoplanus</taxon>
    </lineage>
</organism>
<dbReference type="AlphaFoldDB" id="H1YZP1"/>
<dbReference type="PATRIC" id="fig|937775.9.peg.3431"/>
<gene>
    <name evidence="1" type="ORF">Metlim_3063</name>
</gene>
<sequence length="104" mass="11592">MPFITGEYGNNKTGIRISANQRNISVLSKIMKRKNKEMTTITDARQRSNITPGILVKIVLKKDQRSGKLTDGKVSEILTNSSYHPHGIKVRLSDGQVGRVKEIS</sequence>
<name>H1YZP1_9EURY</name>
<dbReference type="InterPro" id="IPR019240">
    <property type="entry name" value="DUF2196"/>
</dbReference>
<dbReference type="HOGENOM" id="CLU_2243871_0_0_2"/>
<dbReference type="InParanoid" id="H1YZP1"/>
<accession>H1YZP1</accession>
<dbReference type="Pfam" id="PF09962">
    <property type="entry name" value="DUF2196"/>
    <property type="match status" value="1"/>
</dbReference>
<dbReference type="PANTHER" id="PTHR40069:SF1">
    <property type="entry name" value="YWBE PROTEIN"/>
    <property type="match status" value="1"/>
</dbReference>